<keyword evidence="1" id="KW-1185">Reference proteome</keyword>
<evidence type="ECO:0000313" key="1">
    <source>
        <dbReference type="Proteomes" id="UP000036681"/>
    </source>
</evidence>
<accession>A0A0M3IFF5</accession>
<name>A0A0M3IFF5_ASCLU</name>
<sequence>MGDLWMPNSNKIIAMNDSRWIYHSQLVTSTQSCNIVDEVQSTQPATLTDECTATNLDNVKIERKDIDAELVGWLTRPVQANVYVNRRLPYSDDDGAVVRY</sequence>
<protein>
    <submittedName>
        <fullName evidence="2">Ricin B-type lectin domain-containing protein</fullName>
    </submittedName>
</protein>
<reference evidence="2" key="1">
    <citation type="submission" date="2017-02" db="UniProtKB">
        <authorList>
            <consortium name="WormBaseParasite"/>
        </authorList>
    </citation>
    <scope>IDENTIFICATION</scope>
</reference>
<proteinExistence type="predicted"/>
<dbReference type="Proteomes" id="UP000036681">
    <property type="component" value="Unplaced"/>
</dbReference>
<evidence type="ECO:0000313" key="2">
    <source>
        <dbReference type="WBParaSite" id="ALUE_0001694101-mRNA-1"/>
    </source>
</evidence>
<dbReference type="WBParaSite" id="ALUE_0001694101-mRNA-1">
    <property type="protein sequence ID" value="ALUE_0001694101-mRNA-1"/>
    <property type="gene ID" value="ALUE_0001694101"/>
</dbReference>
<organism evidence="1 2">
    <name type="scientific">Ascaris lumbricoides</name>
    <name type="common">Giant roundworm</name>
    <dbReference type="NCBI Taxonomy" id="6252"/>
    <lineage>
        <taxon>Eukaryota</taxon>
        <taxon>Metazoa</taxon>
        <taxon>Ecdysozoa</taxon>
        <taxon>Nematoda</taxon>
        <taxon>Chromadorea</taxon>
        <taxon>Rhabditida</taxon>
        <taxon>Spirurina</taxon>
        <taxon>Ascaridomorpha</taxon>
        <taxon>Ascaridoidea</taxon>
        <taxon>Ascarididae</taxon>
        <taxon>Ascaris</taxon>
    </lineage>
</organism>
<dbReference type="AlphaFoldDB" id="A0A0M3IFF5"/>